<dbReference type="GO" id="GO:0005576">
    <property type="term" value="C:extracellular region"/>
    <property type="evidence" value="ECO:0007669"/>
    <property type="project" value="TreeGrafter"/>
</dbReference>
<evidence type="ECO:0000313" key="9">
    <source>
        <dbReference type="EMBL" id="TWE19571.1"/>
    </source>
</evidence>
<feature type="domain" description="L,D-TPase catalytic" evidence="8">
    <location>
        <begin position="240"/>
        <end position="378"/>
    </location>
</feature>
<dbReference type="OrthoDB" id="5242354at2"/>
<keyword evidence="4 7" id="KW-0573">Peptidoglycan synthesis</keyword>
<evidence type="ECO:0000259" key="8">
    <source>
        <dbReference type="PROSITE" id="PS52029"/>
    </source>
</evidence>
<evidence type="ECO:0000256" key="1">
    <source>
        <dbReference type="ARBA" id="ARBA00004752"/>
    </source>
</evidence>
<evidence type="ECO:0000256" key="6">
    <source>
        <dbReference type="ARBA" id="ARBA00023316"/>
    </source>
</evidence>
<dbReference type="InterPro" id="IPR041280">
    <property type="entry name" value="Big_10"/>
</dbReference>
<evidence type="ECO:0000256" key="2">
    <source>
        <dbReference type="ARBA" id="ARBA00022679"/>
    </source>
</evidence>
<reference evidence="9 10" key="1">
    <citation type="submission" date="2019-06" db="EMBL/GenBank/DDBJ databases">
        <title>Sequencing the genomes of 1000 actinobacteria strains.</title>
        <authorList>
            <person name="Klenk H.-P."/>
        </authorList>
    </citation>
    <scope>NUCLEOTIDE SEQUENCE [LARGE SCALE GENOMIC DNA]</scope>
    <source>
        <strain evidence="9 10">DSM 41649</strain>
    </source>
</reference>
<protein>
    <submittedName>
        <fullName evidence="9">Lipoprotein-anchoring transpeptidase ErfK/SrfK</fullName>
    </submittedName>
</protein>
<evidence type="ECO:0000256" key="3">
    <source>
        <dbReference type="ARBA" id="ARBA00022960"/>
    </source>
</evidence>
<dbReference type="InterPro" id="IPR050979">
    <property type="entry name" value="LD-transpeptidase"/>
</dbReference>
<evidence type="ECO:0000256" key="4">
    <source>
        <dbReference type="ARBA" id="ARBA00022984"/>
    </source>
</evidence>
<proteinExistence type="predicted"/>
<evidence type="ECO:0000256" key="5">
    <source>
        <dbReference type="ARBA" id="ARBA00023315"/>
    </source>
</evidence>
<dbReference type="GO" id="GO:0071555">
    <property type="term" value="P:cell wall organization"/>
    <property type="evidence" value="ECO:0007669"/>
    <property type="project" value="UniProtKB-UniRule"/>
</dbReference>
<gene>
    <name evidence="9" type="ORF">FB465_4689</name>
</gene>
<feature type="active site" description="Nucleophile" evidence="7">
    <location>
        <position position="343"/>
    </location>
</feature>
<dbReference type="Pfam" id="PF17964">
    <property type="entry name" value="Big_10"/>
    <property type="match status" value="1"/>
</dbReference>
<name>A0A561EVF5_9ACTN</name>
<dbReference type="CDD" id="cd16913">
    <property type="entry name" value="YkuD_like"/>
    <property type="match status" value="1"/>
</dbReference>
<keyword evidence="5" id="KW-0012">Acyltransferase</keyword>
<comment type="pathway">
    <text evidence="1 7">Cell wall biogenesis; peptidoglycan biosynthesis.</text>
</comment>
<dbReference type="Proteomes" id="UP000318416">
    <property type="component" value="Unassembled WGS sequence"/>
</dbReference>
<dbReference type="GO" id="GO:0016746">
    <property type="term" value="F:acyltransferase activity"/>
    <property type="evidence" value="ECO:0007669"/>
    <property type="project" value="UniProtKB-KW"/>
</dbReference>
<dbReference type="PANTHER" id="PTHR30582:SF2">
    <property type="entry name" value="L,D-TRANSPEPTIDASE YCIB-RELATED"/>
    <property type="match status" value="1"/>
</dbReference>
<evidence type="ECO:0000313" key="10">
    <source>
        <dbReference type="Proteomes" id="UP000318416"/>
    </source>
</evidence>
<dbReference type="InterPro" id="IPR038063">
    <property type="entry name" value="Transpep_catalytic_dom"/>
</dbReference>
<dbReference type="Pfam" id="PF03734">
    <property type="entry name" value="YkuD"/>
    <property type="match status" value="1"/>
</dbReference>
<dbReference type="PROSITE" id="PS52029">
    <property type="entry name" value="LD_TPASE"/>
    <property type="match status" value="1"/>
</dbReference>
<keyword evidence="2" id="KW-0808">Transferase</keyword>
<keyword evidence="9" id="KW-0449">Lipoprotein</keyword>
<dbReference type="RefSeq" id="WP_145793386.1">
    <property type="nucleotide sequence ID" value="NZ_BAAABR010000022.1"/>
</dbReference>
<comment type="caution">
    <text evidence="9">The sequence shown here is derived from an EMBL/GenBank/DDBJ whole genome shotgun (WGS) entry which is preliminary data.</text>
</comment>
<dbReference type="InterPro" id="IPR005490">
    <property type="entry name" value="LD_TPept_cat_dom"/>
</dbReference>
<dbReference type="GO" id="GO:0018104">
    <property type="term" value="P:peptidoglycan-protein cross-linking"/>
    <property type="evidence" value="ECO:0007669"/>
    <property type="project" value="TreeGrafter"/>
</dbReference>
<keyword evidence="10" id="KW-1185">Reference proteome</keyword>
<evidence type="ECO:0000256" key="7">
    <source>
        <dbReference type="PROSITE-ProRule" id="PRU01373"/>
    </source>
</evidence>
<keyword evidence="6 7" id="KW-0961">Cell wall biogenesis/degradation</keyword>
<dbReference type="SUPFAM" id="SSF141523">
    <property type="entry name" value="L,D-transpeptidase catalytic domain-like"/>
    <property type="match status" value="1"/>
</dbReference>
<dbReference type="PANTHER" id="PTHR30582">
    <property type="entry name" value="L,D-TRANSPEPTIDASE"/>
    <property type="match status" value="1"/>
</dbReference>
<dbReference type="PROSITE" id="PS51257">
    <property type="entry name" value="PROKAR_LIPOPROTEIN"/>
    <property type="match status" value="1"/>
</dbReference>
<dbReference type="AlphaFoldDB" id="A0A561EVF5"/>
<sequence>MKSVRRGVVAGLLGGALALSTACSSGGGGGTGGTTGAASKAAVSAAVVTIEPANGATGVKPVGPLKVSVTGGKLTTVKVTDKDGKEVPGAITADGAGWAPKGGLSVGTQYKVSAEAADDKGVVAKAESSFTTLTPDKDANPRDNISDGQTYGVGMIVSLRFDRAIKDKAAVEKGITFETSDGSVVKGHWFGSQRVDFRPEKYWTAGTKVTVHYRLKSVEVAPGVYGGVDSDEPFVIGRSQVSTVDASTHQMAVERDGKPYQTIPISTGASEPKSWNAYNGTMVIEAKEGSALMDSSTVPGLEGSAYKHKVPHSMRLTDSGTYVHGNNWSDHSEFGHNNVSHGCVGLEDSKADPDNGDDNSSAGKFYAASIVGDVVTIKNSVGEQVSPDNGLSGWNLSWNNW</sequence>
<feature type="active site" description="Proton donor/acceptor" evidence="7">
    <location>
        <position position="324"/>
    </location>
</feature>
<organism evidence="9 10">
    <name type="scientific">Kitasatospora atroaurantiaca</name>
    <dbReference type="NCBI Taxonomy" id="285545"/>
    <lineage>
        <taxon>Bacteria</taxon>
        <taxon>Bacillati</taxon>
        <taxon>Actinomycetota</taxon>
        <taxon>Actinomycetes</taxon>
        <taxon>Kitasatosporales</taxon>
        <taxon>Streptomycetaceae</taxon>
        <taxon>Kitasatospora</taxon>
    </lineage>
</organism>
<accession>A0A561EVF5</accession>
<dbReference type="Gene3D" id="2.60.40.3710">
    <property type="match status" value="1"/>
</dbReference>
<keyword evidence="3 7" id="KW-0133">Cell shape</keyword>
<dbReference type="Gene3D" id="2.40.440.10">
    <property type="entry name" value="L,D-transpeptidase catalytic domain-like"/>
    <property type="match status" value="1"/>
</dbReference>
<dbReference type="EMBL" id="VIVR01000001">
    <property type="protein sequence ID" value="TWE19571.1"/>
    <property type="molecule type" value="Genomic_DNA"/>
</dbReference>
<dbReference type="Gene3D" id="2.60.40.3780">
    <property type="match status" value="1"/>
</dbReference>
<dbReference type="GO" id="GO:0008360">
    <property type="term" value="P:regulation of cell shape"/>
    <property type="evidence" value="ECO:0007669"/>
    <property type="project" value="UniProtKB-UniRule"/>
</dbReference>
<dbReference type="UniPathway" id="UPA00219"/>
<dbReference type="GO" id="GO:0071972">
    <property type="term" value="F:peptidoglycan L,D-transpeptidase activity"/>
    <property type="evidence" value="ECO:0007669"/>
    <property type="project" value="TreeGrafter"/>
</dbReference>